<evidence type="ECO:0000313" key="2">
    <source>
        <dbReference type="Proteomes" id="UP001152622"/>
    </source>
</evidence>
<dbReference type="AlphaFoldDB" id="A0A9Q1FFH2"/>
<evidence type="ECO:0000313" key="1">
    <source>
        <dbReference type="EMBL" id="KAJ8357073.1"/>
    </source>
</evidence>
<keyword evidence="2" id="KW-1185">Reference proteome</keyword>
<comment type="caution">
    <text evidence="1">The sequence shown here is derived from an EMBL/GenBank/DDBJ whole genome shotgun (WGS) entry which is preliminary data.</text>
</comment>
<organism evidence="1 2">
    <name type="scientific">Synaphobranchus kaupii</name>
    <name type="common">Kaup's arrowtooth eel</name>
    <dbReference type="NCBI Taxonomy" id="118154"/>
    <lineage>
        <taxon>Eukaryota</taxon>
        <taxon>Metazoa</taxon>
        <taxon>Chordata</taxon>
        <taxon>Craniata</taxon>
        <taxon>Vertebrata</taxon>
        <taxon>Euteleostomi</taxon>
        <taxon>Actinopterygii</taxon>
        <taxon>Neopterygii</taxon>
        <taxon>Teleostei</taxon>
        <taxon>Anguilliformes</taxon>
        <taxon>Synaphobranchidae</taxon>
        <taxon>Synaphobranchus</taxon>
    </lineage>
</organism>
<reference evidence="1" key="1">
    <citation type="journal article" date="2023" name="Science">
        <title>Genome structures resolve the early diversification of teleost fishes.</title>
        <authorList>
            <person name="Parey E."/>
            <person name="Louis A."/>
            <person name="Montfort J."/>
            <person name="Bouchez O."/>
            <person name="Roques C."/>
            <person name="Iampietro C."/>
            <person name="Lluch J."/>
            <person name="Castinel A."/>
            <person name="Donnadieu C."/>
            <person name="Desvignes T."/>
            <person name="Floi Bucao C."/>
            <person name="Jouanno E."/>
            <person name="Wen M."/>
            <person name="Mejri S."/>
            <person name="Dirks R."/>
            <person name="Jansen H."/>
            <person name="Henkel C."/>
            <person name="Chen W.J."/>
            <person name="Zahm M."/>
            <person name="Cabau C."/>
            <person name="Klopp C."/>
            <person name="Thompson A.W."/>
            <person name="Robinson-Rechavi M."/>
            <person name="Braasch I."/>
            <person name="Lecointre G."/>
            <person name="Bobe J."/>
            <person name="Postlethwait J.H."/>
            <person name="Berthelot C."/>
            <person name="Roest Crollius H."/>
            <person name="Guiguen Y."/>
        </authorList>
    </citation>
    <scope>NUCLEOTIDE SEQUENCE</scope>
    <source>
        <strain evidence="1">WJC10195</strain>
    </source>
</reference>
<gene>
    <name evidence="1" type="ORF">SKAU_G00198670</name>
</gene>
<sequence>MSARNYNRGLVYHESDTTSLPETKDFAAVQALIEIMHGFHKDQSWPASRLSIAEVRTASPLLFPAGIRTARMGARGSVASGSAHVRVGGNRARLLTAGFAARLQTQPALAIPCRRPLPLTAGRRGYSRRPERLISACDGAVTG</sequence>
<dbReference type="Proteomes" id="UP001152622">
    <property type="component" value="Chromosome 6"/>
</dbReference>
<accession>A0A9Q1FFH2</accession>
<proteinExistence type="predicted"/>
<dbReference type="EMBL" id="JAINUF010000006">
    <property type="protein sequence ID" value="KAJ8357073.1"/>
    <property type="molecule type" value="Genomic_DNA"/>
</dbReference>
<name>A0A9Q1FFH2_SYNKA</name>
<protein>
    <submittedName>
        <fullName evidence="1">Uncharacterized protein</fullName>
    </submittedName>
</protein>